<dbReference type="FunFam" id="3.80.10.10:FF:000695">
    <property type="entry name" value="leucine-rich melanocyte differentiation-associated protein"/>
    <property type="match status" value="1"/>
</dbReference>
<dbReference type="STRING" id="7574.A0A1S3JY23"/>
<dbReference type="AlphaFoldDB" id="A0A1S3JY23"/>
<dbReference type="InterPro" id="IPR001611">
    <property type="entry name" value="Leu-rich_rpt"/>
</dbReference>
<accession>A0A1S3JY23</accession>
<evidence type="ECO:0000256" key="1">
    <source>
        <dbReference type="SAM" id="MobiDB-lite"/>
    </source>
</evidence>
<reference evidence="3" key="1">
    <citation type="submission" date="2025-08" db="UniProtKB">
        <authorList>
            <consortium name="RefSeq"/>
        </authorList>
    </citation>
    <scope>IDENTIFICATION</scope>
    <source>
        <tissue evidence="3">Gonads</tissue>
    </source>
</reference>
<feature type="compositionally biased region" description="Polar residues" evidence="1">
    <location>
        <begin position="206"/>
        <end position="218"/>
    </location>
</feature>
<evidence type="ECO:0000313" key="2">
    <source>
        <dbReference type="Proteomes" id="UP000085678"/>
    </source>
</evidence>
<dbReference type="PANTHER" id="PTHR46282:SF2">
    <property type="entry name" value="LEUCINE-RICH MELANOCYTE DIFFERENTIATION-ASSOCIATED PROTEIN"/>
    <property type="match status" value="1"/>
</dbReference>
<dbReference type="PROSITE" id="PS51450">
    <property type="entry name" value="LRR"/>
    <property type="match status" value="2"/>
</dbReference>
<dbReference type="GeneID" id="106176909"/>
<dbReference type="Pfam" id="PF14580">
    <property type="entry name" value="LRR_9"/>
    <property type="match status" value="1"/>
</dbReference>
<evidence type="ECO:0000313" key="3">
    <source>
        <dbReference type="RefSeq" id="XP_013414951.1"/>
    </source>
</evidence>
<feature type="compositionally biased region" description="Basic and acidic residues" evidence="1">
    <location>
        <begin position="12"/>
        <end position="21"/>
    </location>
</feature>
<dbReference type="SUPFAM" id="SSF52058">
    <property type="entry name" value="L domain-like"/>
    <property type="match status" value="1"/>
</dbReference>
<keyword evidence="2" id="KW-1185">Reference proteome</keyword>
<dbReference type="OrthoDB" id="272149at2759"/>
<dbReference type="KEGG" id="lak:106176909"/>
<dbReference type="PANTHER" id="PTHR46282">
    <property type="entry name" value="LEUCINE-RICH MELANOCYTE DIFFERENTIATION-ASSOCIATED PROTEIN"/>
    <property type="match status" value="1"/>
</dbReference>
<dbReference type="RefSeq" id="XP_013414951.1">
    <property type="nucleotide sequence ID" value="XM_013559497.1"/>
</dbReference>
<gene>
    <name evidence="3" type="primary">LOC106176909</name>
</gene>
<feature type="region of interest" description="Disordered" evidence="1">
    <location>
        <begin position="1"/>
        <end position="22"/>
    </location>
</feature>
<dbReference type="InterPro" id="IPR032675">
    <property type="entry name" value="LRR_dom_sf"/>
</dbReference>
<name>A0A1S3JY23_LINAN</name>
<feature type="region of interest" description="Disordered" evidence="1">
    <location>
        <begin position="192"/>
        <end position="220"/>
    </location>
</feature>
<protein>
    <submittedName>
        <fullName evidence="3">Leucine-rich melanocyte differentiation-associated protein</fullName>
    </submittedName>
</protein>
<dbReference type="InterPro" id="IPR043313">
    <property type="entry name" value="LRMDA"/>
</dbReference>
<proteinExistence type="predicted"/>
<dbReference type="InParanoid" id="A0A1S3JY23"/>
<dbReference type="Gene3D" id="3.80.10.10">
    <property type="entry name" value="Ribonuclease Inhibitor"/>
    <property type="match status" value="1"/>
</dbReference>
<dbReference type="Proteomes" id="UP000085678">
    <property type="component" value="Unplaced"/>
</dbReference>
<sequence>MSTSGMAEKEEEQNRESKNAEETVAVTVQNGQLSFMGYDCDRIPDHLAKSYGAVTRTLDLSFNRISTLDGLENFPNLEELILDNNEVDDSINIPQMTKLHTISLNKNRISDLESLLEQINKNCPSLTFLSLLGNVACPNQLSSLDKDDDDYRRYRMYVLYRVPRLKFLDSSPVKEAERAEAKRQGAFLSVVRPADTEDDNPDMESPTASQYTPLSTSLREGGGKGGVLGVSKYVYYGRHSEGNRFIKNNDL</sequence>
<organism evidence="2 3">
    <name type="scientific">Lingula anatina</name>
    <name type="common">Brachiopod</name>
    <name type="synonym">Lingula unguis</name>
    <dbReference type="NCBI Taxonomy" id="7574"/>
    <lineage>
        <taxon>Eukaryota</taxon>
        <taxon>Metazoa</taxon>
        <taxon>Spiralia</taxon>
        <taxon>Lophotrochozoa</taxon>
        <taxon>Brachiopoda</taxon>
        <taxon>Linguliformea</taxon>
        <taxon>Lingulata</taxon>
        <taxon>Lingulida</taxon>
        <taxon>Linguloidea</taxon>
        <taxon>Lingulidae</taxon>
        <taxon>Lingula</taxon>
    </lineage>
</organism>